<dbReference type="Proteomes" id="UP000806528">
    <property type="component" value="Unassembled WGS sequence"/>
</dbReference>
<organism evidence="2 3">
    <name type="scientific">Nocardiopsis coralli</name>
    <dbReference type="NCBI Taxonomy" id="2772213"/>
    <lineage>
        <taxon>Bacteria</taxon>
        <taxon>Bacillati</taxon>
        <taxon>Actinomycetota</taxon>
        <taxon>Actinomycetes</taxon>
        <taxon>Streptosporangiales</taxon>
        <taxon>Nocardiopsidaceae</taxon>
        <taxon>Nocardiopsis</taxon>
    </lineage>
</organism>
<protein>
    <submittedName>
        <fullName evidence="2">DUF397 domain-containing protein</fullName>
    </submittedName>
</protein>
<proteinExistence type="predicted"/>
<evidence type="ECO:0000313" key="2">
    <source>
        <dbReference type="EMBL" id="MBE2997195.1"/>
    </source>
</evidence>
<evidence type="ECO:0000259" key="1">
    <source>
        <dbReference type="Pfam" id="PF04149"/>
    </source>
</evidence>
<name>A0ABR9P041_9ACTN</name>
<dbReference type="Pfam" id="PF04149">
    <property type="entry name" value="DUF397"/>
    <property type="match status" value="1"/>
</dbReference>
<accession>A0ABR9P041</accession>
<dbReference type="InterPro" id="IPR007278">
    <property type="entry name" value="DUF397"/>
</dbReference>
<dbReference type="RefSeq" id="WP_193119857.1">
    <property type="nucleotide sequence ID" value="NZ_JADBGI010000001.1"/>
</dbReference>
<reference evidence="2 3" key="1">
    <citation type="submission" date="2020-09" db="EMBL/GenBank/DDBJ databases">
        <title>Diversity and distribution of actinomycetes associated with coral in the coast of Hainan.</title>
        <authorList>
            <person name="Li F."/>
        </authorList>
    </citation>
    <scope>NUCLEOTIDE SEQUENCE [LARGE SCALE GENOMIC DNA]</scope>
    <source>
        <strain evidence="2 3">HNM0947</strain>
    </source>
</reference>
<comment type="caution">
    <text evidence="2">The sequence shown here is derived from an EMBL/GenBank/DDBJ whole genome shotgun (WGS) entry which is preliminary data.</text>
</comment>
<evidence type="ECO:0000313" key="3">
    <source>
        <dbReference type="Proteomes" id="UP000806528"/>
    </source>
</evidence>
<dbReference type="EMBL" id="JADBGI010000001">
    <property type="protein sequence ID" value="MBE2997195.1"/>
    <property type="molecule type" value="Genomic_DNA"/>
</dbReference>
<keyword evidence="3" id="KW-1185">Reference proteome</keyword>
<gene>
    <name evidence="2" type="ORF">IDM40_00550</name>
</gene>
<sequence length="63" mass="7002">MIDTEWGKSSYSGGAHQDCVECRRDGGIVQVRDTQNHAPELLAFPSEEWAAFITGVARDHEPE</sequence>
<feature type="domain" description="DUF397" evidence="1">
    <location>
        <begin position="5"/>
        <end position="56"/>
    </location>
</feature>